<sequence length="127" mass="13602">MFLFHGCVFVRRTDTSKPRVKVKPKENHDLHAQTHALTSTRHPLREDGGSGPALTAGGSPGCCPDLLSLVVPLPAGVLQLRWTGRSVGLWGIAVGPPPRVCLCADGWKASWRAPPVRGAPLPPHPRV</sequence>
<reference evidence="2 3" key="1">
    <citation type="submission" date="2018-11" db="EMBL/GenBank/DDBJ databases">
        <authorList>
            <person name="Lopez-Roques C."/>
            <person name="Donnadieu C."/>
            <person name="Bouchez O."/>
            <person name="Klopp C."/>
            <person name="Cabau C."/>
            <person name="Zahm M."/>
        </authorList>
    </citation>
    <scope>NUCLEOTIDE SEQUENCE [LARGE SCALE GENOMIC DNA]</scope>
    <source>
        <strain evidence="2">RS831</strain>
        <tissue evidence="2">Whole body</tissue>
    </source>
</reference>
<proteinExistence type="predicted"/>
<organism evidence="2 3">
    <name type="scientific">Oryzias javanicus</name>
    <name type="common">Javanese ricefish</name>
    <name type="synonym">Aplocheilus javanicus</name>
    <dbReference type="NCBI Taxonomy" id="123683"/>
    <lineage>
        <taxon>Eukaryota</taxon>
        <taxon>Metazoa</taxon>
        <taxon>Chordata</taxon>
        <taxon>Craniata</taxon>
        <taxon>Vertebrata</taxon>
        <taxon>Euteleostomi</taxon>
        <taxon>Actinopterygii</taxon>
        <taxon>Neopterygii</taxon>
        <taxon>Teleostei</taxon>
        <taxon>Neoteleostei</taxon>
        <taxon>Acanthomorphata</taxon>
        <taxon>Ovalentaria</taxon>
        <taxon>Atherinomorphae</taxon>
        <taxon>Beloniformes</taxon>
        <taxon>Adrianichthyidae</taxon>
        <taxon>Oryziinae</taxon>
        <taxon>Oryzias</taxon>
    </lineage>
</organism>
<dbReference type="Proteomes" id="UP000283210">
    <property type="component" value="Chromosome 19"/>
</dbReference>
<name>A0A3S2MIA1_ORYJA</name>
<evidence type="ECO:0000256" key="1">
    <source>
        <dbReference type="SAM" id="MobiDB-lite"/>
    </source>
</evidence>
<gene>
    <name evidence="2" type="ORF">OJAV_G00193890</name>
</gene>
<keyword evidence="3" id="KW-1185">Reference proteome</keyword>
<evidence type="ECO:0000313" key="3">
    <source>
        <dbReference type="Proteomes" id="UP000283210"/>
    </source>
</evidence>
<reference evidence="2 3" key="2">
    <citation type="submission" date="2019-01" db="EMBL/GenBank/DDBJ databases">
        <title>A chromosome length genome reference of the Java medaka (oryzias javanicus).</title>
        <authorList>
            <person name="Herpin A."/>
            <person name="Takehana Y."/>
            <person name="Naruse K."/>
            <person name="Ansai S."/>
            <person name="Kawaguchi M."/>
        </authorList>
    </citation>
    <scope>NUCLEOTIDE SEQUENCE [LARGE SCALE GENOMIC DNA]</scope>
    <source>
        <strain evidence="2">RS831</strain>
        <tissue evidence="2">Whole body</tissue>
    </source>
</reference>
<dbReference type="AlphaFoldDB" id="A0A3S2MIA1"/>
<dbReference type="EMBL" id="CM012455">
    <property type="protein sequence ID" value="RVE59998.1"/>
    <property type="molecule type" value="Genomic_DNA"/>
</dbReference>
<accession>A0A3S2MIA1</accession>
<feature type="region of interest" description="Disordered" evidence="1">
    <location>
        <begin position="24"/>
        <end position="55"/>
    </location>
</feature>
<evidence type="ECO:0000313" key="2">
    <source>
        <dbReference type="EMBL" id="RVE59998.1"/>
    </source>
</evidence>
<protein>
    <submittedName>
        <fullName evidence="2">Uncharacterized protein</fullName>
    </submittedName>
</protein>